<dbReference type="EMBL" id="LR862147">
    <property type="protein sequence ID" value="CAD1829288.1"/>
    <property type="molecule type" value="Genomic_DNA"/>
</dbReference>
<evidence type="ECO:0000313" key="2">
    <source>
        <dbReference type="EMBL" id="CAD1829288.1"/>
    </source>
</evidence>
<gene>
    <name evidence="2" type="ORF">CB5_LOCUS12499</name>
</gene>
<dbReference type="AlphaFoldDB" id="A0A6V7PFF2"/>
<accession>A0A6V7PFF2</accession>
<evidence type="ECO:0000259" key="1">
    <source>
        <dbReference type="Pfam" id="PF07727"/>
    </source>
</evidence>
<sequence length="172" mass="19703">MKLGIWWSYQRAGKQLVASGCTKSKEERWDNQRYRTRLVAKGFAQKEGMDFFEVFAPVVKLISIRLVLSLVAMNDLELEQLDVKTTFLHGDLEEEVYMYQPQGFIEKDKEHLVFDSSAPLNLTHDGRIGKGRSPRRSPLSSHVIIAWRTFAEVIPLELARNRRLGGPSSSHT</sequence>
<protein>
    <recommendedName>
        <fullName evidence="1">Reverse transcriptase Ty1/copia-type domain-containing protein</fullName>
    </recommendedName>
</protein>
<reference evidence="2" key="1">
    <citation type="submission" date="2020-07" db="EMBL/GenBank/DDBJ databases">
        <authorList>
            <person name="Lin J."/>
        </authorList>
    </citation>
    <scope>NUCLEOTIDE SEQUENCE</scope>
</reference>
<proteinExistence type="predicted"/>
<feature type="domain" description="Reverse transcriptase Ty1/copia-type" evidence="1">
    <location>
        <begin position="23"/>
        <end position="113"/>
    </location>
</feature>
<dbReference type="Pfam" id="PF07727">
    <property type="entry name" value="RVT_2"/>
    <property type="match status" value="1"/>
</dbReference>
<name>A0A6V7PFF2_ANACO</name>
<dbReference type="InterPro" id="IPR013103">
    <property type="entry name" value="RVT_2"/>
</dbReference>
<organism evidence="2">
    <name type="scientific">Ananas comosus var. bracteatus</name>
    <name type="common">red pineapple</name>
    <dbReference type="NCBI Taxonomy" id="296719"/>
    <lineage>
        <taxon>Eukaryota</taxon>
        <taxon>Viridiplantae</taxon>
        <taxon>Streptophyta</taxon>
        <taxon>Embryophyta</taxon>
        <taxon>Tracheophyta</taxon>
        <taxon>Spermatophyta</taxon>
        <taxon>Magnoliopsida</taxon>
        <taxon>Liliopsida</taxon>
        <taxon>Poales</taxon>
        <taxon>Bromeliaceae</taxon>
        <taxon>Bromelioideae</taxon>
        <taxon>Ananas</taxon>
    </lineage>
</organism>